<dbReference type="Proteomes" id="UP000575083">
    <property type="component" value="Unassembled WGS sequence"/>
</dbReference>
<gene>
    <name evidence="1" type="ORF">HNP48_002338</name>
</gene>
<organism evidence="1 2">
    <name type="scientific">Acidovorax soli</name>
    <dbReference type="NCBI Taxonomy" id="592050"/>
    <lineage>
        <taxon>Bacteria</taxon>
        <taxon>Pseudomonadati</taxon>
        <taxon>Pseudomonadota</taxon>
        <taxon>Betaproteobacteria</taxon>
        <taxon>Burkholderiales</taxon>
        <taxon>Comamonadaceae</taxon>
        <taxon>Acidovorax</taxon>
    </lineage>
</organism>
<reference evidence="1 2" key="1">
    <citation type="submission" date="2020-08" db="EMBL/GenBank/DDBJ databases">
        <title>Functional genomics of gut bacteria from endangered species of beetles.</title>
        <authorList>
            <person name="Carlos-Shanley C."/>
        </authorList>
    </citation>
    <scope>NUCLEOTIDE SEQUENCE [LARGE SCALE GENOMIC DNA]</scope>
    <source>
        <strain evidence="1 2">S00198</strain>
    </source>
</reference>
<dbReference type="AlphaFoldDB" id="A0A7X0PDP5"/>
<protein>
    <submittedName>
        <fullName evidence="1">Uncharacterized protein</fullName>
    </submittedName>
</protein>
<keyword evidence="2" id="KW-1185">Reference proteome</keyword>
<proteinExistence type="predicted"/>
<accession>A0A7X0PDP5</accession>
<name>A0A7X0PDP5_9BURK</name>
<dbReference type="RefSeq" id="WP_184857058.1">
    <property type="nucleotide sequence ID" value="NZ_JACHLK010000003.1"/>
</dbReference>
<sequence length="148" mass="16232">MSTLVFMGGLAVLLVAAMAWGGYQRAQRKAEAAQAIVLAHERLDKAHRQWMEAMQVVRSTPRVGLSTPVLTMQALRQEVQALALPRCLEKSRGHFVAGMDAQLEGIVAFIRADMDKEALRAYTTAKTRLMNENFVEFGNKASACPANG</sequence>
<dbReference type="EMBL" id="JACHLK010000003">
    <property type="protein sequence ID" value="MBB6559671.1"/>
    <property type="molecule type" value="Genomic_DNA"/>
</dbReference>
<evidence type="ECO:0000313" key="1">
    <source>
        <dbReference type="EMBL" id="MBB6559671.1"/>
    </source>
</evidence>
<comment type="caution">
    <text evidence="1">The sequence shown here is derived from an EMBL/GenBank/DDBJ whole genome shotgun (WGS) entry which is preliminary data.</text>
</comment>
<evidence type="ECO:0000313" key="2">
    <source>
        <dbReference type="Proteomes" id="UP000575083"/>
    </source>
</evidence>